<reference evidence="1 2" key="1">
    <citation type="submission" date="2022-04" db="EMBL/GenBank/DDBJ databases">
        <authorList>
            <person name="Ra J.-S."/>
            <person name="Kim S.-B."/>
        </authorList>
    </citation>
    <scope>NUCLEOTIDE SEQUENCE [LARGE SCALE GENOMIC DNA]</scope>
    <source>
        <strain evidence="1 2">MMS21-Er5</strain>
    </source>
</reference>
<keyword evidence="2" id="KW-1185">Reference proteome</keyword>
<evidence type="ECO:0008006" key="3">
    <source>
        <dbReference type="Google" id="ProtNLM"/>
    </source>
</evidence>
<proteinExistence type="predicted"/>
<protein>
    <recommendedName>
        <fullName evidence="3">Alpha/beta hydrolase</fullName>
    </recommendedName>
</protein>
<sequence length="91" mass="10782">MKNVMRYCKRDLKIKNIRIVALSMGTILAPLVLQEEKAEFIIAEGCVYNIKSVIERLKIWPIYVPILTSFTEYLSNYARNKYGNHYKNKYF</sequence>
<evidence type="ECO:0000313" key="1">
    <source>
        <dbReference type="EMBL" id="UPZ17996.1"/>
    </source>
</evidence>
<name>A0ABY4M2C4_9FLAO</name>
<gene>
    <name evidence="1" type="ORF">M0M44_11755</name>
</gene>
<dbReference type="Proteomes" id="UP000829998">
    <property type="component" value="Chromosome"/>
</dbReference>
<dbReference type="EMBL" id="CP096829">
    <property type="protein sequence ID" value="UPZ17996.1"/>
    <property type="molecule type" value="Genomic_DNA"/>
</dbReference>
<dbReference type="RefSeq" id="WP_248729934.1">
    <property type="nucleotide sequence ID" value="NZ_CP096829.1"/>
</dbReference>
<accession>A0ABY4M2C4</accession>
<organism evidence="1 2">
    <name type="scientific">Flavobacterium humidisoli</name>
    <dbReference type="NCBI Taxonomy" id="2937442"/>
    <lineage>
        <taxon>Bacteria</taxon>
        <taxon>Pseudomonadati</taxon>
        <taxon>Bacteroidota</taxon>
        <taxon>Flavobacteriia</taxon>
        <taxon>Flavobacteriales</taxon>
        <taxon>Flavobacteriaceae</taxon>
        <taxon>Flavobacterium</taxon>
    </lineage>
</organism>
<evidence type="ECO:0000313" key="2">
    <source>
        <dbReference type="Proteomes" id="UP000829998"/>
    </source>
</evidence>